<protein>
    <recommendedName>
        <fullName evidence="2">Plasmid pRiA4b Orf3-like domain-containing protein</fullName>
    </recommendedName>
</protein>
<dbReference type="InterPro" id="IPR012912">
    <property type="entry name" value="Plasmid_pRiA4b_Orf3-like"/>
</dbReference>
<dbReference type="EMBL" id="CDMY01000627">
    <property type="protein sequence ID" value="CEM27097.1"/>
    <property type="molecule type" value="Genomic_DNA"/>
</dbReference>
<evidence type="ECO:0000313" key="4">
    <source>
        <dbReference type="Proteomes" id="UP000041254"/>
    </source>
</evidence>
<feature type="region of interest" description="Disordered" evidence="1">
    <location>
        <begin position="1"/>
        <end position="20"/>
    </location>
</feature>
<gene>
    <name evidence="3" type="ORF">Vbra_660</name>
</gene>
<reference evidence="3 4" key="1">
    <citation type="submission" date="2014-11" db="EMBL/GenBank/DDBJ databases">
        <authorList>
            <person name="Zhu J."/>
            <person name="Qi W."/>
            <person name="Song R."/>
        </authorList>
    </citation>
    <scope>NUCLEOTIDE SEQUENCE [LARGE SCALE GENOMIC DNA]</scope>
</reference>
<dbReference type="Pfam" id="PF07929">
    <property type="entry name" value="PRiA4_ORF3"/>
    <property type="match status" value="1"/>
</dbReference>
<dbReference type="Gene3D" id="3.10.290.30">
    <property type="entry name" value="MM3350-like"/>
    <property type="match status" value="1"/>
</dbReference>
<dbReference type="VEuPathDB" id="CryptoDB:Vbra_660"/>
<dbReference type="OrthoDB" id="432970at2759"/>
<dbReference type="Proteomes" id="UP000041254">
    <property type="component" value="Unassembled WGS sequence"/>
</dbReference>
<accession>A0A0G4GDM1</accession>
<dbReference type="SUPFAM" id="SSF159941">
    <property type="entry name" value="MM3350-like"/>
    <property type="match status" value="1"/>
</dbReference>
<dbReference type="InterPro" id="IPR024047">
    <property type="entry name" value="MM3350-like_sf"/>
</dbReference>
<evidence type="ECO:0000313" key="3">
    <source>
        <dbReference type="EMBL" id="CEM27097.1"/>
    </source>
</evidence>
<proteinExistence type="predicted"/>
<feature type="domain" description="Plasmid pRiA4b Orf3-like" evidence="2">
    <location>
        <begin position="74"/>
        <end position="244"/>
    </location>
</feature>
<organism evidence="3 4">
    <name type="scientific">Vitrella brassicaformis (strain CCMP3155)</name>
    <dbReference type="NCBI Taxonomy" id="1169540"/>
    <lineage>
        <taxon>Eukaryota</taxon>
        <taxon>Sar</taxon>
        <taxon>Alveolata</taxon>
        <taxon>Colpodellida</taxon>
        <taxon>Vitrellaceae</taxon>
        <taxon>Vitrella</taxon>
    </lineage>
</organism>
<dbReference type="InParanoid" id="A0A0G4GDM1"/>
<dbReference type="AlphaFoldDB" id="A0A0G4GDM1"/>
<evidence type="ECO:0000259" key="2">
    <source>
        <dbReference type="Pfam" id="PF07929"/>
    </source>
</evidence>
<keyword evidence="4" id="KW-1185">Reference proteome</keyword>
<dbReference type="PhylomeDB" id="A0A0G4GDM1"/>
<sequence length="310" mass="34552">MSTLPRSWEEPPADADPRPAEGISAEAYMKQGIAHSMAWLTGGPKTTAPDLVSEFERKRQKGKGNGSGGELLTIRVEMVGVRVEGSKIWRRVRVRSDLDLAAMHKKVLVPAMGWAPDYHGYAFMRKPFDRCSLPMGVSFGPTDTWYNDCMHVPMMGMDMQDASRVHIADLFTDGRSEAVYVYDLGDFFVHQLLLERRTAIPPTDTNTSKTIAAELLDGANACPPEDCHGNRGYAEMLDKIDDARRAGSRCKFIDAMAEGNHARNYPNHDFCPTRFDLTLAQSRVKAFFQRPGFGQAPAELGRTRTRPLGR</sequence>
<dbReference type="PANTHER" id="PTHR41878">
    <property type="entry name" value="LEXA REPRESSOR-RELATED"/>
    <property type="match status" value="1"/>
</dbReference>
<name>A0A0G4GDM1_VITBC</name>
<evidence type="ECO:0000256" key="1">
    <source>
        <dbReference type="SAM" id="MobiDB-lite"/>
    </source>
</evidence>
<dbReference type="PANTHER" id="PTHR41878:SF1">
    <property type="entry name" value="TNPR PROTEIN"/>
    <property type="match status" value="1"/>
</dbReference>